<dbReference type="Proteomes" id="UP000663854">
    <property type="component" value="Unassembled WGS sequence"/>
</dbReference>
<dbReference type="InterPro" id="IPR001839">
    <property type="entry name" value="TGF-b_C"/>
</dbReference>
<evidence type="ECO:0000256" key="3">
    <source>
        <dbReference type="ARBA" id="ARBA00022525"/>
    </source>
</evidence>
<dbReference type="PROSITE" id="PS00250">
    <property type="entry name" value="TGF_BETA_1"/>
    <property type="match status" value="1"/>
</dbReference>
<dbReference type="PROSITE" id="PS51362">
    <property type="entry name" value="TGF_BETA_2"/>
    <property type="match status" value="1"/>
</dbReference>
<dbReference type="CDD" id="cd13756">
    <property type="entry name" value="TGF_beta_BMPs_GDFs"/>
    <property type="match status" value="1"/>
</dbReference>
<protein>
    <recommendedName>
        <fullName evidence="7">TGF-beta family profile domain-containing protein</fullName>
    </recommendedName>
</protein>
<evidence type="ECO:0000313" key="9">
    <source>
        <dbReference type="EMBL" id="CAF1547684.1"/>
    </source>
</evidence>
<keyword evidence="11" id="KW-1185">Reference proteome</keyword>
<dbReference type="GO" id="GO:0008083">
    <property type="term" value="F:growth factor activity"/>
    <property type="evidence" value="ECO:0007669"/>
    <property type="project" value="UniProtKB-KW"/>
</dbReference>
<proteinExistence type="inferred from homology"/>
<dbReference type="Gene3D" id="2.10.90.10">
    <property type="entry name" value="Cystine-knot cytokines"/>
    <property type="match status" value="1"/>
</dbReference>
<dbReference type="Proteomes" id="UP000663870">
    <property type="component" value="Unassembled WGS sequence"/>
</dbReference>
<dbReference type="SMART" id="SM00204">
    <property type="entry name" value="TGFB"/>
    <property type="match status" value="1"/>
</dbReference>
<keyword evidence="5" id="KW-1015">Disulfide bond</keyword>
<dbReference type="InterPro" id="IPR017948">
    <property type="entry name" value="TGFb_CS"/>
</dbReference>
<dbReference type="EMBL" id="CAJNOL010003122">
    <property type="protein sequence ID" value="CAF1547684.1"/>
    <property type="molecule type" value="Genomic_DNA"/>
</dbReference>
<dbReference type="Pfam" id="PF00019">
    <property type="entry name" value="TGF_beta"/>
    <property type="match status" value="1"/>
</dbReference>
<keyword evidence="4 6" id="KW-0339">Growth factor</keyword>
<evidence type="ECO:0000256" key="1">
    <source>
        <dbReference type="ARBA" id="ARBA00004613"/>
    </source>
</evidence>
<evidence type="ECO:0000313" key="10">
    <source>
        <dbReference type="Proteomes" id="UP000663854"/>
    </source>
</evidence>
<reference evidence="8" key="1">
    <citation type="submission" date="2021-02" db="EMBL/GenBank/DDBJ databases">
        <authorList>
            <person name="Nowell W R."/>
        </authorList>
    </citation>
    <scope>NUCLEOTIDE SEQUENCE</scope>
</reference>
<dbReference type="GO" id="GO:0005125">
    <property type="term" value="F:cytokine activity"/>
    <property type="evidence" value="ECO:0007669"/>
    <property type="project" value="TreeGrafter"/>
</dbReference>
<evidence type="ECO:0000256" key="4">
    <source>
        <dbReference type="ARBA" id="ARBA00023030"/>
    </source>
</evidence>
<organism evidence="8 10">
    <name type="scientific">Rotaria sordida</name>
    <dbReference type="NCBI Taxonomy" id="392033"/>
    <lineage>
        <taxon>Eukaryota</taxon>
        <taxon>Metazoa</taxon>
        <taxon>Spiralia</taxon>
        <taxon>Gnathifera</taxon>
        <taxon>Rotifera</taxon>
        <taxon>Eurotatoria</taxon>
        <taxon>Bdelloidea</taxon>
        <taxon>Philodinida</taxon>
        <taxon>Philodinidae</taxon>
        <taxon>Rotaria</taxon>
    </lineage>
</organism>
<evidence type="ECO:0000256" key="5">
    <source>
        <dbReference type="ARBA" id="ARBA00023157"/>
    </source>
</evidence>
<dbReference type="EMBL" id="CAJNOH010002032">
    <property type="protein sequence ID" value="CAF1268093.1"/>
    <property type="molecule type" value="Genomic_DNA"/>
</dbReference>
<evidence type="ECO:0000313" key="8">
    <source>
        <dbReference type="EMBL" id="CAF1268093.1"/>
    </source>
</evidence>
<comment type="subcellular location">
    <subcellularLocation>
        <location evidence="1">Secreted</location>
    </subcellularLocation>
</comment>
<evidence type="ECO:0000256" key="2">
    <source>
        <dbReference type="ARBA" id="ARBA00006656"/>
    </source>
</evidence>
<dbReference type="PANTHER" id="PTHR11848">
    <property type="entry name" value="TGF-BETA FAMILY"/>
    <property type="match status" value="1"/>
</dbReference>
<evidence type="ECO:0000313" key="11">
    <source>
        <dbReference type="Proteomes" id="UP000663870"/>
    </source>
</evidence>
<name>A0A815BB93_9BILA</name>
<feature type="domain" description="TGF-beta family profile" evidence="7">
    <location>
        <begin position="233"/>
        <end position="353"/>
    </location>
</feature>
<accession>A0A815BB93</accession>
<dbReference type="AlphaFoldDB" id="A0A815BB93"/>
<evidence type="ECO:0000256" key="6">
    <source>
        <dbReference type="RuleBase" id="RU000354"/>
    </source>
</evidence>
<comment type="similarity">
    <text evidence="2 6">Belongs to the TGF-beta family.</text>
</comment>
<dbReference type="SUPFAM" id="SSF57501">
    <property type="entry name" value="Cystine-knot cytokines"/>
    <property type="match status" value="1"/>
</dbReference>
<dbReference type="PANTHER" id="PTHR11848:SF302">
    <property type="entry name" value="TGF-BETA FAMILY PROFILE DOMAIN-CONTAINING PROTEIN"/>
    <property type="match status" value="1"/>
</dbReference>
<sequence>MFQESLLTNFINIIYKIKISWKFLLFLLIILKFSSTYAASITTLSSSTYHHFELISNNSYRNFFLRQYFIDLLNISHSALIQSMIINHHLTTKLEQIKNRKRRSITNKSFSLTPTFTLHSTNCLILNNNQVQSTFQWSHSIESLSSVELIYHIDSIEIKKSSIPIHISIKQSQTFIELFSIDTYLYFDSVRDFYFLNIYDYLSKINKQNLIIETIINNQTCQTLHTYIIISSVKSNQLSSYNFQQTTTTICKIKTIQIKFEELGLAYLIIRPKEYTFTYCDGSCTNLTFQQQLQQSSIYALIQSIISKKYSNIPQQNCVPSQFADDNFLLRQIDGSMGIYPIKDVIVKQCACL</sequence>
<dbReference type="InterPro" id="IPR015615">
    <property type="entry name" value="TGF-beta-rel"/>
</dbReference>
<evidence type="ECO:0000259" key="7">
    <source>
        <dbReference type="PROSITE" id="PS51362"/>
    </source>
</evidence>
<keyword evidence="3" id="KW-0964">Secreted</keyword>
<dbReference type="InterPro" id="IPR029034">
    <property type="entry name" value="Cystine-knot_cytokine"/>
</dbReference>
<gene>
    <name evidence="9" type="ORF">JXQ802_LOCUS43397</name>
    <name evidence="8" type="ORF">PYM288_LOCUS28231</name>
</gene>
<comment type="caution">
    <text evidence="8">The sequence shown here is derived from an EMBL/GenBank/DDBJ whole genome shotgun (WGS) entry which is preliminary data.</text>
</comment>
<dbReference type="GO" id="GO:0005615">
    <property type="term" value="C:extracellular space"/>
    <property type="evidence" value="ECO:0007669"/>
    <property type="project" value="TreeGrafter"/>
</dbReference>